<sequence>MNYYRSTAPNAWGTSNYRFAHPPEPHFRPQPTWGGLDYYQAHALNPDPSLYRRIREGQYDAEGVGLHEARHWHRLAYGGFGDVRALHPRELGHAAAYEAYRIWIHNPYMSDQRSDFGERREAFLALAVAEVSHIFPSGQVHHERRKFREACETAAASASTIFHTLDDDGYSNGSHTSPSHSSFRRSGSNSSDDYADDLYALDERHMPRGSHRHRRRSSSVSFNSRPTMIPQNVSPYQHSSSMPMQIPGAQPNYGYPGGSPYQPGGSPYSNPSPYVAPSSYPQQYGGVQGVPVLGSNYDPNQALLYQNPGSYPQQTYIQAQPGMSQSVPMQPGSTIVIQQPSQSSRHSKRHHKHRSSSRDSRRRHRSYSEVYPVYT</sequence>
<dbReference type="OrthoDB" id="2802356at2759"/>
<proteinExistence type="predicted"/>
<dbReference type="EMBL" id="WIUZ02000001">
    <property type="protein sequence ID" value="KAF9793398.1"/>
    <property type="molecule type" value="Genomic_DNA"/>
</dbReference>
<feature type="compositionally biased region" description="Basic residues" evidence="1">
    <location>
        <begin position="345"/>
        <end position="365"/>
    </location>
</feature>
<dbReference type="Proteomes" id="UP000736335">
    <property type="component" value="Unassembled WGS sequence"/>
</dbReference>
<feature type="compositionally biased region" description="Low complexity" evidence="1">
    <location>
        <begin position="171"/>
        <end position="192"/>
    </location>
</feature>
<feature type="compositionally biased region" description="Polar residues" evidence="1">
    <location>
        <begin position="229"/>
        <end position="243"/>
    </location>
</feature>
<feature type="compositionally biased region" description="Polar residues" evidence="1">
    <location>
        <begin position="321"/>
        <end position="342"/>
    </location>
</feature>
<gene>
    <name evidence="2" type="ORF">BJ322DRAFT_1034470</name>
</gene>
<dbReference type="AlphaFoldDB" id="A0A9P6LE67"/>
<reference evidence="2" key="1">
    <citation type="journal article" date="2020" name="Nat. Commun.">
        <title>Large-scale genome sequencing of mycorrhizal fungi provides insights into the early evolution of symbiotic traits.</title>
        <authorList>
            <person name="Miyauchi S."/>
            <person name="Kiss E."/>
            <person name="Kuo A."/>
            <person name="Drula E."/>
            <person name="Kohler A."/>
            <person name="Sanchez-Garcia M."/>
            <person name="Morin E."/>
            <person name="Andreopoulos B."/>
            <person name="Barry K.W."/>
            <person name="Bonito G."/>
            <person name="Buee M."/>
            <person name="Carver A."/>
            <person name="Chen C."/>
            <person name="Cichocki N."/>
            <person name="Clum A."/>
            <person name="Culley D."/>
            <person name="Crous P.W."/>
            <person name="Fauchery L."/>
            <person name="Girlanda M."/>
            <person name="Hayes R.D."/>
            <person name="Keri Z."/>
            <person name="LaButti K."/>
            <person name="Lipzen A."/>
            <person name="Lombard V."/>
            <person name="Magnuson J."/>
            <person name="Maillard F."/>
            <person name="Murat C."/>
            <person name="Nolan M."/>
            <person name="Ohm R.A."/>
            <person name="Pangilinan J."/>
            <person name="Pereira M.F."/>
            <person name="Perotto S."/>
            <person name="Peter M."/>
            <person name="Pfister S."/>
            <person name="Riley R."/>
            <person name="Sitrit Y."/>
            <person name="Stielow J.B."/>
            <person name="Szollosi G."/>
            <person name="Zifcakova L."/>
            <person name="Stursova M."/>
            <person name="Spatafora J.W."/>
            <person name="Tedersoo L."/>
            <person name="Vaario L.M."/>
            <person name="Yamada A."/>
            <person name="Yan M."/>
            <person name="Wang P."/>
            <person name="Xu J."/>
            <person name="Bruns T."/>
            <person name="Baldrian P."/>
            <person name="Vilgalys R."/>
            <person name="Dunand C."/>
            <person name="Henrissat B."/>
            <person name="Grigoriev I.V."/>
            <person name="Hibbett D."/>
            <person name="Nagy L.G."/>
            <person name="Martin F.M."/>
        </authorList>
    </citation>
    <scope>NUCLEOTIDE SEQUENCE</scope>
    <source>
        <strain evidence="2">UH-Tt-Lm1</strain>
    </source>
</reference>
<organism evidence="2 3">
    <name type="scientific">Thelephora terrestris</name>
    <dbReference type="NCBI Taxonomy" id="56493"/>
    <lineage>
        <taxon>Eukaryota</taxon>
        <taxon>Fungi</taxon>
        <taxon>Dikarya</taxon>
        <taxon>Basidiomycota</taxon>
        <taxon>Agaricomycotina</taxon>
        <taxon>Agaricomycetes</taxon>
        <taxon>Thelephorales</taxon>
        <taxon>Thelephoraceae</taxon>
        <taxon>Thelephora</taxon>
    </lineage>
</organism>
<evidence type="ECO:0000313" key="3">
    <source>
        <dbReference type="Proteomes" id="UP000736335"/>
    </source>
</evidence>
<name>A0A9P6LE67_9AGAM</name>
<protein>
    <submittedName>
        <fullName evidence="2">Uncharacterized protein</fullName>
    </submittedName>
</protein>
<feature type="region of interest" description="Disordered" evidence="1">
    <location>
        <begin position="166"/>
        <end position="280"/>
    </location>
</feature>
<feature type="region of interest" description="Disordered" evidence="1">
    <location>
        <begin position="321"/>
        <end position="375"/>
    </location>
</feature>
<comment type="caution">
    <text evidence="2">The sequence shown here is derived from an EMBL/GenBank/DDBJ whole genome shotgun (WGS) entry which is preliminary data.</text>
</comment>
<evidence type="ECO:0000256" key="1">
    <source>
        <dbReference type="SAM" id="MobiDB-lite"/>
    </source>
</evidence>
<evidence type="ECO:0000313" key="2">
    <source>
        <dbReference type="EMBL" id="KAF9793398.1"/>
    </source>
</evidence>
<reference evidence="2" key="2">
    <citation type="submission" date="2020-11" db="EMBL/GenBank/DDBJ databases">
        <authorList>
            <consortium name="DOE Joint Genome Institute"/>
            <person name="Kuo A."/>
            <person name="Miyauchi S."/>
            <person name="Kiss E."/>
            <person name="Drula E."/>
            <person name="Kohler A."/>
            <person name="Sanchez-Garcia M."/>
            <person name="Andreopoulos B."/>
            <person name="Barry K.W."/>
            <person name="Bonito G."/>
            <person name="Buee M."/>
            <person name="Carver A."/>
            <person name="Chen C."/>
            <person name="Cichocki N."/>
            <person name="Clum A."/>
            <person name="Culley D."/>
            <person name="Crous P.W."/>
            <person name="Fauchery L."/>
            <person name="Girlanda M."/>
            <person name="Hayes R."/>
            <person name="Keri Z."/>
            <person name="Labutti K."/>
            <person name="Lipzen A."/>
            <person name="Lombard V."/>
            <person name="Magnuson J."/>
            <person name="Maillard F."/>
            <person name="Morin E."/>
            <person name="Murat C."/>
            <person name="Nolan M."/>
            <person name="Ohm R."/>
            <person name="Pangilinan J."/>
            <person name="Pereira M."/>
            <person name="Perotto S."/>
            <person name="Peter M."/>
            <person name="Riley R."/>
            <person name="Sitrit Y."/>
            <person name="Stielow B."/>
            <person name="Szollosi G."/>
            <person name="Zifcakova L."/>
            <person name="Stursova M."/>
            <person name="Spatafora J.W."/>
            <person name="Tedersoo L."/>
            <person name="Vaario L.-M."/>
            <person name="Yamada A."/>
            <person name="Yan M."/>
            <person name="Wang P."/>
            <person name="Xu J."/>
            <person name="Bruns T."/>
            <person name="Baldrian P."/>
            <person name="Vilgalys R."/>
            <person name="Henrissat B."/>
            <person name="Grigoriev I.V."/>
            <person name="Hibbett D."/>
            <person name="Nagy L.G."/>
            <person name="Martin F.M."/>
        </authorList>
    </citation>
    <scope>NUCLEOTIDE SEQUENCE</scope>
    <source>
        <strain evidence="2">UH-Tt-Lm1</strain>
    </source>
</reference>
<feature type="compositionally biased region" description="Basic residues" evidence="1">
    <location>
        <begin position="207"/>
        <end position="217"/>
    </location>
</feature>
<keyword evidence="3" id="KW-1185">Reference proteome</keyword>
<feature type="compositionally biased region" description="Low complexity" evidence="1">
    <location>
        <begin position="250"/>
        <end position="273"/>
    </location>
</feature>
<accession>A0A9P6LE67</accession>